<accession>A0A2J6Q542</accession>
<feature type="region of interest" description="Disordered" evidence="1">
    <location>
        <begin position="132"/>
        <end position="162"/>
    </location>
</feature>
<evidence type="ECO:0000313" key="3">
    <source>
        <dbReference type="Proteomes" id="UP000235672"/>
    </source>
</evidence>
<protein>
    <submittedName>
        <fullName evidence="2">Uncharacterized protein</fullName>
    </submittedName>
</protein>
<sequence>MNAPPARYNVAPRSANAPDVLIRPCCLRCSKNLAKDPTLQCVKQGNRSVCNRYRSLNKPCFNVPQACIPRLNRLMREVDAALALPANTPARTAAVASVTAHQATYTSRVEAVVRAARTTLDGIVDVLRYQNNLPPISRDNPDNDDDNEDGGDTDGEEGAANA</sequence>
<evidence type="ECO:0000256" key="1">
    <source>
        <dbReference type="SAM" id="MobiDB-lite"/>
    </source>
</evidence>
<keyword evidence="3" id="KW-1185">Reference proteome</keyword>
<dbReference type="OrthoDB" id="3439230at2759"/>
<dbReference type="AlphaFoldDB" id="A0A2J6Q542"/>
<name>A0A2J6Q542_9HELO</name>
<dbReference type="EMBL" id="KZ613481">
    <property type="protein sequence ID" value="PMD21294.1"/>
    <property type="molecule type" value="Genomic_DNA"/>
</dbReference>
<organism evidence="2 3">
    <name type="scientific">Hyaloscypha hepaticicola</name>
    <dbReference type="NCBI Taxonomy" id="2082293"/>
    <lineage>
        <taxon>Eukaryota</taxon>
        <taxon>Fungi</taxon>
        <taxon>Dikarya</taxon>
        <taxon>Ascomycota</taxon>
        <taxon>Pezizomycotina</taxon>
        <taxon>Leotiomycetes</taxon>
        <taxon>Helotiales</taxon>
        <taxon>Hyaloscyphaceae</taxon>
        <taxon>Hyaloscypha</taxon>
    </lineage>
</organism>
<feature type="compositionally biased region" description="Acidic residues" evidence="1">
    <location>
        <begin position="142"/>
        <end position="162"/>
    </location>
</feature>
<reference evidence="2 3" key="1">
    <citation type="submission" date="2016-05" db="EMBL/GenBank/DDBJ databases">
        <title>A degradative enzymes factory behind the ericoid mycorrhizal symbiosis.</title>
        <authorList>
            <consortium name="DOE Joint Genome Institute"/>
            <person name="Martino E."/>
            <person name="Morin E."/>
            <person name="Grelet G."/>
            <person name="Kuo A."/>
            <person name="Kohler A."/>
            <person name="Daghino S."/>
            <person name="Barry K."/>
            <person name="Choi C."/>
            <person name="Cichocki N."/>
            <person name="Clum A."/>
            <person name="Copeland A."/>
            <person name="Hainaut M."/>
            <person name="Haridas S."/>
            <person name="Labutti K."/>
            <person name="Lindquist E."/>
            <person name="Lipzen A."/>
            <person name="Khouja H.-R."/>
            <person name="Murat C."/>
            <person name="Ohm R."/>
            <person name="Olson A."/>
            <person name="Spatafora J."/>
            <person name="Veneault-Fourrey C."/>
            <person name="Henrissat B."/>
            <person name="Grigoriev I."/>
            <person name="Martin F."/>
            <person name="Perotto S."/>
        </authorList>
    </citation>
    <scope>NUCLEOTIDE SEQUENCE [LARGE SCALE GENOMIC DNA]</scope>
    <source>
        <strain evidence="2 3">UAMH 7357</strain>
    </source>
</reference>
<dbReference type="Proteomes" id="UP000235672">
    <property type="component" value="Unassembled WGS sequence"/>
</dbReference>
<gene>
    <name evidence="2" type="ORF">NA56DRAFT_703469</name>
</gene>
<evidence type="ECO:0000313" key="2">
    <source>
        <dbReference type="EMBL" id="PMD21294.1"/>
    </source>
</evidence>
<proteinExistence type="predicted"/>